<evidence type="ECO:0000256" key="10">
    <source>
        <dbReference type="RuleBase" id="RU362103"/>
    </source>
</evidence>
<dbReference type="GO" id="GO:0005829">
    <property type="term" value="C:cytosol"/>
    <property type="evidence" value="ECO:0007669"/>
    <property type="project" value="TreeGrafter"/>
</dbReference>
<keyword evidence="6 9" id="KW-0443">Lipid metabolism</keyword>
<dbReference type="EMBL" id="CABFNO020001300">
    <property type="protein sequence ID" value="CAG9978760.1"/>
    <property type="molecule type" value="Genomic_DNA"/>
</dbReference>
<keyword evidence="5 9" id="KW-0442">Lipid degradation</keyword>
<comment type="catalytic activity">
    <reaction evidence="8 10">
        <text>a 1-acyl-sn-glycero-3-phosphocholine + H2O = sn-glycerol 3-phosphocholine + a fatty acid + H(+)</text>
        <dbReference type="Rhea" id="RHEA:15177"/>
        <dbReference type="ChEBI" id="CHEBI:15377"/>
        <dbReference type="ChEBI" id="CHEBI:15378"/>
        <dbReference type="ChEBI" id="CHEBI:16870"/>
        <dbReference type="ChEBI" id="CHEBI:28868"/>
        <dbReference type="ChEBI" id="CHEBI:58168"/>
        <dbReference type="EC" id="3.1.1.5"/>
    </reaction>
</comment>
<dbReference type="InterPro" id="IPR016035">
    <property type="entry name" value="Acyl_Trfase/lysoPLipase"/>
</dbReference>
<keyword evidence="7" id="KW-0325">Glycoprotein</keyword>
<dbReference type="Proteomes" id="UP000754883">
    <property type="component" value="Unassembled WGS sequence"/>
</dbReference>
<evidence type="ECO:0000313" key="12">
    <source>
        <dbReference type="EMBL" id="CAG9978760.1"/>
    </source>
</evidence>
<dbReference type="Pfam" id="PF01735">
    <property type="entry name" value="PLA2_B"/>
    <property type="match status" value="1"/>
</dbReference>
<evidence type="ECO:0000256" key="2">
    <source>
        <dbReference type="ARBA" id="ARBA00013274"/>
    </source>
</evidence>
<comment type="similarity">
    <text evidence="1 10">Belongs to the lysophospholipase family.</text>
</comment>
<dbReference type="GO" id="GO:0004622">
    <property type="term" value="F:phosphatidylcholine lysophospholipase activity"/>
    <property type="evidence" value="ECO:0007669"/>
    <property type="project" value="UniProtKB-EC"/>
</dbReference>
<feature type="domain" description="PLA2c" evidence="11">
    <location>
        <begin position="54"/>
        <end position="607"/>
    </location>
</feature>
<dbReference type="PANTHER" id="PTHR10728">
    <property type="entry name" value="CYTOSOLIC PHOSPHOLIPASE A2"/>
    <property type="match status" value="1"/>
</dbReference>
<keyword evidence="13" id="KW-1185">Reference proteome</keyword>
<evidence type="ECO:0000256" key="5">
    <source>
        <dbReference type="ARBA" id="ARBA00022963"/>
    </source>
</evidence>
<dbReference type="AlphaFoldDB" id="A0A9N9U6F4"/>
<dbReference type="GO" id="GO:0004623">
    <property type="term" value="F:phospholipase A2 activity"/>
    <property type="evidence" value="ECO:0007669"/>
    <property type="project" value="TreeGrafter"/>
</dbReference>
<evidence type="ECO:0000256" key="7">
    <source>
        <dbReference type="ARBA" id="ARBA00023180"/>
    </source>
</evidence>
<evidence type="ECO:0000256" key="4">
    <source>
        <dbReference type="ARBA" id="ARBA00022801"/>
    </source>
</evidence>
<evidence type="ECO:0000256" key="3">
    <source>
        <dbReference type="ARBA" id="ARBA00022729"/>
    </source>
</evidence>
<dbReference type="FunFam" id="3.40.1090.10:FF:000010">
    <property type="entry name" value="Lysophospholipase"/>
    <property type="match status" value="1"/>
</dbReference>
<evidence type="ECO:0000256" key="1">
    <source>
        <dbReference type="ARBA" id="ARBA00008780"/>
    </source>
</evidence>
<dbReference type="PANTHER" id="PTHR10728:SF33">
    <property type="entry name" value="LYSOPHOSPHOLIPASE 1-RELATED"/>
    <property type="match status" value="1"/>
</dbReference>
<keyword evidence="3 10" id="KW-0732">Signal</keyword>
<dbReference type="SUPFAM" id="SSF52151">
    <property type="entry name" value="FabD/lysophospholipase-like"/>
    <property type="match status" value="1"/>
</dbReference>
<feature type="chain" id="PRO_5040529566" description="Lysophospholipase" evidence="10">
    <location>
        <begin position="21"/>
        <end position="662"/>
    </location>
</feature>
<accession>A0A9N9U6F4</accession>
<dbReference type="InterPro" id="IPR002642">
    <property type="entry name" value="LysoPLipase_cat_dom"/>
</dbReference>
<name>A0A9N9U6F4_9HYPO</name>
<feature type="signal peptide" evidence="10">
    <location>
        <begin position="1"/>
        <end position="20"/>
    </location>
</feature>
<sequence>MVHLQQILLLALPLISPSAAHPDDAAIQQQYEALISLRALPDSPSGNYTPKVVDCPSTKPSVRLASELSDQEKSWISLRRNNTVDPLRALLEHANIPDFNATSFIDAARDNATALPNIGIAVSGGGYRALMNGAGFLSAADSRNSQDGAISGLLQSATYLAGLSGGGWLVGSIFANNFSTVPALQQGNKDNALWRFDRNIFIGPDKSGHGTLNTVEYWGDVVGQVQKKKEGWPTSITDYWGRALSYQLIGAPDGGPAYTFSSIADTQDFKDAQTPFPVLVADGRAPGETVVALNATVYEFNPYELGSWDPTTFGFAPLEWIASNFTNGTIGDNGKCVRGYDQFGFVMGTSSSLFNQFLLQNITAKGESFGLSSAIINAIEKVLQNLSSGEDDIAQYNPNPFQGWNPTSGNPTANDDDLTLVDGGEDLQNIPLHPLIQPYRAVDIIFAVDSSADTTYSWPNGTALRATYDRSSTSISNGTLFPAIPSAETFINSGLNRRPTLFGCDPSNFTLSPGQAVPPLVFYIPNAPYSTLSNVSTFDPQYTIPERDAIIRNGLNAATQGNATVDKDWSRCVGCAVLSRSWWKAGESAPSACQACFDRYCWDGKENNTAIKGEYEPAFIVAQDFNASQTGGNDDSAAGRRRVVGWEVVALAVGVAWVLAAL</sequence>
<organism evidence="12 13">
    <name type="scientific">Clonostachys byssicola</name>
    <dbReference type="NCBI Taxonomy" id="160290"/>
    <lineage>
        <taxon>Eukaryota</taxon>
        <taxon>Fungi</taxon>
        <taxon>Dikarya</taxon>
        <taxon>Ascomycota</taxon>
        <taxon>Pezizomycotina</taxon>
        <taxon>Sordariomycetes</taxon>
        <taxon>Hypocreomycetidae</taxon>
        <taxon>Hypocreales</taxon>
        <taxon>Bionectriaceae</taxon>
        <taxon>Clonostachys</taxon>
    </lineage>
</organism>
<reference evidence="12 13" key="2">
    <citation type="submission" date="2021-10" db="EMBL/GenBank/DDBJ databases">
        <authorList>
            <person name="Piombo E."/>
        </authorList>
    </citation>
    <scope>NUCLEOTIDE SEQUENCE [LARGE SCALE GENOMIC DNA]</scope>
</reference>
<dbReference type="PROSITE" id="PS51210">
    <property type="entry name" value="PLA2C"/>
    <property type="match status" value="1"/>
</dbReference>
<evidence type="ECO:0000256" key="6">
    <source>
        <dbReference type="ARBA" id="ARBA00023098"/>
    </source>
</evidence>
<keyword evidence="4 9" id="KW-0378">Hydrolase</keyword>
<reference evidence="13" key="1">
    <citation type="submission" date="2019-06" db="EMBL/GenBank/DDBJ databases">
        <authorList>
            <person name="Broberg M."/>
        </authorList>
    </citation>
    <scope>NUCLEOTIDE SEQUENCE [LARGE SCALE GENOMIC DNA]</scope>
</reference>
<comment type="caution">
    <text evidence="12">The sequence shown here is derived from an EMBL/GenBank/DDBJ whole genome shotgun (WGS) entry which is preliminary data.</text>
</comment>
<protein>
    <recommendedName>
        <fullName evidence="2 10">Lysophospholipase</fullName>
        <ecNumber evidence="2 10">3.1.1.5</ecNumber>
    </recommendedName>
</protein>
<dbReference type="Gene3D" id="3.40.1090.10">
    <property type="entry name" value="Cytosolic phospholipase A2 catalytic domain"/>
    <property type="match status" value="1"/>
</dbReference>
<dbReference type="SMART" id="SM00022">
    <property type="entry name" value="PLAc"/>
    <property type="match status" value="1"/>
</dbReference>
<dbReference type="OrthoDB" id="4084751at2759"/>
<evidence type="ECO:0000256" key="9">
    <source>
        <dbReference type="PROSITE-ProRule" id="PRU00555"/>
    </source>
</evidence>
<evidence type="ECO:0000256" key="8">
    <source>
        <dbReference type="ARBA" id="ARBA00049531"/>
    </source>
</evidence>
<proteinExistence type="inferred from homology"/>
<dbReference type="GO" id="GO:0005783">
    <property type="term" value="C:endoplasmic reticulum"/>
    <property type="evidence" value="ECO:0007669"/>
    <property type="project" value="TreeGrafter"/>
</dbReference>
<dbReference type="GO" id="GO:0046475">
    <property type="term" value="P:glycerophospholipid catabolic process"/>
    <property type="evidence" value="ECO:0007669"/>
    <property type="project" value="TreeGrafter"/>
</dbReference>
<evidence type="ECO:0000313" key="13">
    <source>
        <dbReference type="Proteomes" id="UP000754883"/>
    </source>
</evidence>
<evidence type="ECO:0000259" key="11">
    <source>
        <dbReference type="PROSITE" id="PS51210"/>
    </source>
</evidence>
<gene>
    <name evidence="12" type="ORF">CBYS24578_00009396</name>
</gene>
<dbReference type="EC" id="3.1.1.5" evidence="2 10"/>